<protein>
    <submittedName>
        <fullName evidence="1">Uncharacterized protein</fullName>
    </submittedName>
</protein>
<name>A0A6B9J5W5_9CAUD</name>
<gene>
    <name evidence="1" type="ORF">Hena1_02010</name>
</gene>
<sequence length="126" mass="14355">MITLDEFRAMKPGTIFYVAAPGRIGLEANNLSEECFHKVLDFPTHNNTHLKTDGGGISFSYGKDGASFYRTLEEAQEFMAERHIRRHKHGIMRRAAQIEKLKEEMALMDKNGPGEPDYIFHKRSGV</sequence>
<organism evidence="1 2">
    <name type="scientific">Erwinia phage Hena1</name>
    <dbReference type="NCBI Taxonomy" id="2678601"/>
    <lineage>
        <taxon>Viruses</taxon>
        <taxon>Duplodnaviria</taxon>
        <taxon>Heunggongvirae</taxon>
        <taxon>Uroviricota</taxon>
        <taxon>Caudoviricetes</taxon>
        <taxon>Vequintavirinae</taxon>
        <taxon>Henunavirus</taxon>
        <taxon>Henunavirus hena1</taxon>
    </lineage>
</organism>
<proteinExistence type="predicted"/>
<dbReference type="Proteomes" id="UP000433183">
    <property type="component" value="Segment"/>
</dbReference>
<dbReference type="EMBL" id="MN732867">
    <property type="protein sequence ID" value="QGZ16351.1"/>
    <property type="molecule type" value="Genomic_DNA"/>
</dbReference>
<keyword evidence="2" id="KW-1185">Reference proteome</keyword>
<evidence type="ECO:0000313" key="2">
    <source>
        <dbReference type="Proteomes" id="UP000433183"/>
    </source>
</evidence>
<accession>A0A6B9J5W5</accession>
<reference evidence="1 2" key="1">
    <citation type="submission" date="2019-11" db="EMBL/GenBank/DDBJ databases">
        <title>Characterization of a new Erwinia amylovora bacteriophage.</title>
        <authorList>
            <person name="Valentovich L.N."/>
            <person name="Akhremchuk A.E."/>
            <person name="Besarab N.V."/>
            <person name="Lagonenko A.L."/>
        </authorList>
    </citation>
    <scope>NUCLEOTIDE SEQUENCE [LARGE SCALE GENOMIC DNA]</scope>
</reference>
<evidence type="ECO:0000313" key="1">
    <source>
        <dbReference type="EMBL" id="QGZ16351.1"/>
    </source>
</evidence>